<keyword evidence="3" id="KW-0067">ATP-binding</keyword>
<dbReference type="PANTHER" id="PTHR30258">
    <property type="entry name" value="TYPE II SECRETION SYSTEM PROTEIN GSPE-RELATED"/>
    <property type="match status" value="1"/>
</dbReference>
<proteinExistence type="inferred from homology"/>
<dbReference type="GO" id="GO:0016887">
    <property type="term" value="F:ATP hydrolysis activity"/>
    <property type="evidence" value="ECO:0007669"/>
    <property type="project" value="TreeGrafter"/>
</dbReference>
<dbReference type="PROSITE" id="PS00662">
    <property type="entry name" value="T2SP_E"/>
    <property type="match status" value="1"/>
</dbReference>
<dbReference type="Gene3D" id="3.30.300.160">
    <property type="entry name" value="Type II secretion system, protein E, N-terminal domain"/>
    <property type="match status" value="1"/>
</dbReference>
<dbReference type="SUPFAM" id="SSF160246">
    <property type="entry name" value="EspE N-terminal domain-like"/>
    <property type="match status" value="1"/>
</dbReference>
<evidence type="ECO:0000259" key="4">
    <source>
        <dbReference type="PROSITE" id="PS00662"/>
    </source>
</evidence>
<comment type="caution">
    <text evidence="5">The sequence shown here is derived from an EMBL/GenBank/DDBJ whole genome shotgun (WGS) entry which is preliminary data.</text>
</comment>
<dbReference type="Gene3D" id="3.40.50.300">
    <property type="entry name" value="P-loop containing nucleotide triphosphate hydrolases"/>
    <property type="match status" value="1"/>
</dbReference>
<reference evidence="5 6" key="1">
    <citation type="submission" date="2015-02" db="EMBL/GenBank/DDBJ databases">
        <title>Improved understanding of the partial-nitritation anammox process through 23 genomes representing the majority of the microbial community.</title>
        <authorList>
            <person name="Speth D.R."/>
            <person name="In T Zandt M."/>
            <person name="Guerrero Cruz S."/>
            <person name="Jetten M.S."/>
            <person name="Dutilh B.E."/>
        </authorList>
    </citation>
    <scope>NUCLEOTIDE SEQUENCE [LARGE SCALE GENOMIC DNA]</scope>
    <source>
        <strain evidence="5">OLB20</strain>
    </source>
</reference>
<dbReference type="STRING" id="1617426.TR69_WS6001000596"/>
<dbReference type="PANTHER" id="PTHR30258:SF1">
    <property type="entry name" value="PROTEIN TRANSPORT PROTEIN HOFB HOMOLOG"/>
    <property type="match status" value="1"/>
</dbReference>
<dbReference type="CDD" id="cd01129">
    <property type="entry name" value="PulE-GspE-like"/>
    <property type="match status" value="1"/>
</dbReference>
<accession>A0A136LY51</accession>
<dbReference type="SUPFAM" id="SSF52540">
    <property type="entry name" value="P-loop containing nucleoside triphosphate hydrolases"/>
    <property type="match status" value="1"/>
</dbReference>
<evidence type="ECO:0000256" key="3">
    <source>
        <dbReference type="ARBA" id="ARBA00022840"/>
    </source>
</evidence>
<organism evidence="5 6">
    <name type="scientific">candidate division WS6 bacterium OLB20</name>
    <dbReference type="NCBI Taxonomy" id="1617426"/>
    <lineage>
        <taxon>Bacteria</taxon>
        <taxon>Candidatus Dojkabacteria</taxon>
    </lineage>
</organism>
<dbReference type="Proteomes" id="UP000070457">
    <property type="component" value="Unassembled WGS sequence"/>
</dbReference>
<dbReference type="InterPro" id="IPR003593">
    <property type="entry name" value="AAA+_ATPase"/>
</dbReference>
<dbReference type="InterPro" id="IPR027417">
    <property type="entry name" value="P-loop_NTPase"/>
</dbReference>
<protein>
    <submittedName>
        <fullName evidence="5">Type II secretion system protein E</fullName>
    </submittedName>
</protein>
<evidence type="ECO:0000313" key="6">
    <source>
        <dbReference type="Proteomes" id="UP000070457"/>
    </source>
</evidence>
<dbReference type="SMART" id="SM00382">
    <property type="entry name" value="AAA"/>
    <property type="match status" value="1"/>
</dbReference>
<dbReference type="Pfam" id="PF00437">
    <property type="entry name" value="T2SSE"/>
    <property type="match status" value="1"/>
</dbReference>
<evidence type="ECO:0000313" key="5">
    <source>
        <dbReference type="EMBL" id="KXK26590.1"/>
    </source>
</evidence>
<name>A0A136LY51_9BACT</name>
<dbReference type="FunFam" id="3.40.50.300:FF:000398">
    <property type="entry name" value="Type IV pilus assembly ATPase PilB"/>
    <property type="match status" value="1"/>
</dbReference>
<dbReference type="PATRIC" id="fig|1617426.3.peg.592"/>
<sequence length="583" mass="63260">MQPPVQGSASAAVGQNIADILFNKGKIDADTLKKVKFEAINTGKPVEQVVVGGGYVSEKDIYQTKAEVYNMPFVDLSAMRIDIEVLNEIPQDVAQRNQAVAYEKTSNGLKVAMVDPLDLQKVRFLSTMIGKRVEPAFGDPTTIKGIIDTKYGAQIGTSVTEALEDVGEVVEVSGTIGSDVQGGITSAPVSRIVNMILEYAAKYKASDVHIEPRETRVVVRYRISGVLQEKLTLPPKLAGPIVSRIKILSNLKIDEHRVPQDGRFQIKVDADLIDLRVSIMPSVYGEKVVIRLLAKGGGTLTLDQTGLRGKNFQMFDEAIRQSQGILLVTGPTGSGKTQTLASALKIINKPEINIMTLEDPVEIRIDGITQVQVNADVGLTFAKGLRAFLRQDPDVILVGEIRDMETAELAVQASLTGHLVLATLHTNSAAGAIPRLKDMGIESFLLASTLELAAGQRLVRKICEHCTTSYIANEEQLAKLREVLDPIAGFSFDSLLQKNGGKINLYKGEGCPQCGDSGYKGRIGIFEVMKMTETLSNLTISTSSAQEIEKEAIKEGMITMMQDGFLKSLEGITTLEEVMRVVS</sequence>
<feature type="domain" description="Bacterial type II secretion system protein E" evidence="4">
    <location>
        <begin position="389"/>
        <end position="403"/>
    </location>
</feature>
<comment type="similarity">
    <text evidence="1">Belongs to the GSP E family.</text>
</comment>
<dbReference type="GO" id="GO:0005886">
    <property type="term" value="C:plasma membrane"/>
    <property type="evidence" value="ECO:0007669"/>
    <property type="project" value="TreeGrafter"/>
</dbReference>
<dbReference type="Gene3D" id="3.30.450.90">
    <property type="match status" value="1"/>
</dbReference>
<evidence type="ECO:0000256" key="1">
    <source>
        <dbReference type="ARBA" id="ARBA00006611"/>
    </source>
</evidence>
<dbReference type="InterPro" id="IPR007831">
    <property type="entry name" value="T2SS_GspE_N"/>
</dbReference>
<evidence type="ECO:0000256" key="2">
    <source>
        <dbReference type="ARBA" id="ARBA00022741"/>
    </source>
</evidence>
<dbReference type="AlphaFoldDB" id="A0A136LY51"/>
<dbReference type="GO" id="GO:0005524">
    <property type="term" value="F:ATP binding"/>
    <property type="evidence" value="ECO:0007669"/>
    <property type="project" value="UniProtKB-KW"/>
</dbReference>
<dbReference type="Pfam" id="PF05157">
    <property type="entry name" value="MshEN"/>
    <property type="match status" value="1"/>
</dbReference>
<keyword evidence="2" id="KW-0547">Nucleotide-binding</keyword>
<dbReference type="InterPro" id="IPR037257">
    <property type="entry name" value="T2SS_E_N_sf"/>
</dbReference>
<gene>
    <name evidence="5" type="primary">epsE_2</name>
    <name evidence="5" type="ORF">TR69_WS6001000596</name>
</gene>
<dbReference type="InterPro" id="IPR001482">
    <property type="entry name" value="T2SS/T4SS_dom"/>
</dbReference>
<dbReference type="EMBL" id="JYNZ01000003">
    <property type="protein sequence ID" value="KXK26590.1"/>
    <property type="molecule type" value="Genomic_DNA"/>
</dbReference>